<dbReference type="InterPro" id="IPR001611">
    <property type="entry name" value="Leu-rich_rpt"/>
</dbReference>
<keyword evidence="9" id="KW-0812">Transmembrane</keyword>
<accession>A0A8K0DUD1</accession>
<protein>
    <recommendedName>
        <fullName evidence="11">Leucine-rich repeat-containing N-terminal plant-type domain-containing protein</fullName>
    </recommendedName>
</protein>
<comment type="caution">
    <text evidence="12">The sequence shown here is derived from an EMBL/GenBank/DDBJ whole genome shotgun (WGS) entry which is preliminary data.</text>
</comment>
<dbReference type="InterPro" id="IPR032675">
    <property type="entry name" value="LRR_dom_sf"/>
</dbReference>
<evidence type="ECO:0000256" key="1">
    <source>
        <dbReference type="ARBA" id="ARBA00004191"/>
    </source>
</evidence>
<keyword evidence="9" id="KW-1133">Transmembrane helix</keyword>
<dbReference type="PANTHER" id="PTHR48010">
    <property type="entry name" value="OS05G0588300 PROTEIN"/>
    <property type="match status" value="1"/>
</dbReference>
<organism evidence="12 13">
    <name type="scientific">Rhamnella rubrinervis</name>
    <dbReference type="NCBI Taxonomy" id="2594499"/>
    <lineage>
        <taxon>Eukaryota</taxon>
        <taxon>Viridiplantae</taxon>
        <taxon>Streptophyta</taxon>
        <taxon>Embryophyta</taxon>
        <taxon>Tracheophyta</taxon>
        <taxon>Spermatophyta</taxon>
        <taxon>Magnoliopsida</taxon>
        <taxon>eudicotyledons</taxon>
        <taxon>Gunneridae</taxon>
        <taxon>Pentapetalae</taxon>
        <taxon>rosids</taxon>
        <taxon>fabids</taxon>
        <taxon>Rosales</taxon>
        <taxon>Rhamnaceae</taxon>
        <taxon>rhamnoid group</taxon>
        <taxon>Rhamneae</taxon>
        <taxon>Rhamnella</taxon>
    </lineage>
</organism>
<keyword evidence="3" id="KW-0134">Cell wall</keyword>
<feature type="domain" description="Leucine-rich repeat-containing N-terminal plant-type" evidence="11">
    <location>
        <begin position="29"/>
        <end position="72"/>
    </location>
</feature>
<dbReference type="SUPFAM" id="SSF52058">
    <property type="entry name" value="L domain-like"/>
    <property type="match status" value="1"/>
</dbReference>
<dbReference type="Pfam" id="PF00560">
    <property type="entry name" value="LRR_1"/>
    <property type="match status" value="3"/>
</dbReference>
<dbReference type="OrthoDB" id="2151624at2759"/>
<dbReference type="InterPro" id="IPR013210">
    <property type="entry name" value="LRR_N_plant-typ"/>
</dbReference>
<keyword evidence="4" id="KW-0433">Leucine-rich repeat</keyword>
<keyword evidence="13" id="KW-1185">Reference proteome</keyword>
<evidence type="ECO:0000256" key="10">
    <source>
        <dbReference type="SAM" id="SignalP"/>
    </source>
</evidence>
<keyword evidence="5 10" id="KW-0732">Signal</keyword>
<dbReference type="EMBL" id="VOIH02000010">
    <property type="protein sequence ID" value="KAF3434941.1"/>
    <property type="molecule type" value="Genomic_DNA"/>
</dbReference>
<reference evidence="12" key="1">
    <citation type="submission" date="2020-03" db="EMBL/GenBank/DDBJ databases">
        <title>A high-quality chromosome-level genome assembly of a woody plant with both climbing and erect habits, Rhamnella rubrinervis.</title>
        <authorList>
            <person name="Lu Z."/>
            <person name="Yang Y."/>
            <person name="Zhu X."/>
            <person name="Sun Y."/>
        </authorList>
    </citation>
    <scope>NUCLEOTIDE SEQUENCE</scope>
    <source>
        <strain evidence="12">BYM</strain>
        <tissue evidence="12">Leaf</tissue>
    </source>
</reference>
<name>A0A8K0DUD1_9ROSA</name>
<feature type="chain" id="PRO_5035473285" description="Leucine-rich repeat-containing N-terminal plant-type domain-containing protein" evidence="10">
    <location>
        <begin position="22"/>
        <end position="281"/>
    </location>
</feature>
<dbReference type="Gene3D" id="3.80.10.10">
    <property type="entry name" value="Ribonuclease Inhibitor"/>
    <property type="match status" value="1"/>
</dbReference>
<evidence type="ECO:0000256" key="6">
    <source>
        <dbReference type="ARBA" id="ARBA00022737"/>
    </source>
</evidence>
<keyword evidence="3" id="KW-0964">Secreted</keyword>
<evidence type="ECO:0000256" key="9">
    <source>
        <dbReference type="SAM" id="Phobius"/>
    </source>
</evidence>
<dbReference type="InterPro" id="IPR050994">
    <property type="entry name" value="At_inactive_RLKs"/>
</dbReference>
<evidence type="ECO:0000313" key="13">
    <source>
        <dbReference type="Proteomes" id="UP000796880"/>
    </source>
</evidence>
<evidence type="ECO:0000256" key="4">
    <source>
        <dbReference type="ARBA" id="ARBA00022614"/>
    </source>
</evidence>
<proteinExistence type="inferred from homology"/>
<sequence>MSLSRRILDILIVSLFWGSLCSDICFGVESDIYCLRRIKASLEDPFGYLNSSWNFNNNTEGFICRFTGIECWHPDESKVLNIHLRDMGLKGPFPMGIENCTSLTGLDLSSNKLYGTIPSNISDVVHFVTSLDLSSNNFSGTIPANLSNCSYLNDLLLDHNRLSGQIPPELGLLARIKKFSVSNNLLIGPVPNFGNKDIKADSYANNPGLCGGPLEPCQSPAKNSHTMIIVSAAVGGVTVSALGVGVGLFFIFRRVSVRKKEDPEGNKWAKSLKGTKGIKAS</sequence>
<evidence type="ECO:0000256" key="2">
    <source>
        <dbReference type="ARBA" id="ARBA00004370"/>
    </source>
</evidence>
<keyword evidence="6" id="KW-0677">Repeat</keyword>
<gene>
    <name evidence="12" type="ORF">FNV43_RR22028</name>
</gene>
<dbReference type="Pfam" id="PF08263">
    <property type="entry name" value="LRRNT_2"/>
    <property type="match status" value="1"/>
</dbReference>
<dbReference type="GO" id="GO:0016020">
    <property type="term" value="C:membrane"/>
    <property type="evidence" value="ECO:0007669"/>
    <property type="project" value="UniProtKB-SubCell"/>
</dbReference>
<evidence type="ECO:0000313" key="12">
    <source>
        <dbReference type="EMBL" id="KAF3434941.1"/>
    </source>
</evidence>
<evidence type="ECO:0000256" key="7">
    <source>
        <dbReference type="ARBA" id="ARBA00023136"/>
    </source>
</evidence>
<dbReference type="FunFam" id="3.80.10.10:FF:000400">
    <property type="entry name" value="Nuclear pore complex protein NUP107"/>
    <property type="match status" value="1"/>
</dbReference>
<feature type="transmembrane region" description="Helical" evidence="9">
    <location>
        <begin position="227"/>
        <end position="252"/>
    </location>
</feature>
<dbReference type="Proteomes" id="UP000796880">
    <property type="component" value="Unassembled WGS sequence"/>
</dbReference>
<evidence type="ECO:0000256" key="8">
    <source>
        <dbReference type="ARBA" id="ARBA00038043"/>
    </source>
</evidence>
<evidence type="ECO:0000256" key="5">
    <source>
        <dbReference type="ARBA" id="ARBA00022729"/>
    </source>
</evidence>
<evidence type="ECO:0000256" key="3">
    <source>
        <dbReference type="ARBA" id="ARBA00022512"/>
    </source>
</evidence>
<dbReference type="CDD" id="cd12087">
    <property type="entry name" value="TM_EGFR-like"/>
    <property type="match status" value="1"/>
</dbReference>
<keyword evidence="7 9" id="KW-0472">Membrane</keyword>
<evidence type="ECO:0000259" key="11">
    <source>
        <dbReference type="Pfam" id="PF08263"/>
    </source>
</evidence>
<dbReference type="AlphaFoldDB" id="A0A8K0DUD1"/>
<comment type="similarity">
    <text evidence="8">Belongs to the polygalacturonase-inhibiting protein family.</text>
</comment>
<feature type="signal peptide" evidence="10">
    <location>
        <begin position="1"/>
        <end position="21"/>
    </location>
</feature>
<dbReference type="PANTHER" id="PTHR48010:SF55">
    <property type="entry name" value="OS01G0607900 PROTEIN"/>
    <property type="match status" value="1"/>
</dbReference>
<comment type="subcellular location">
    <subcellularLocation>
        <location evidence="2">Membrane</location>
    </subcellularLocation>
    <subcellularLocation>
        <location evidence="1">Secreted</location>
        <location evidence="1">Cell wall</location>
    </subcellularLocation>
</comment>